<proteinExistence type="predicted"/>
<dbReference type="HOGENOM" id="CLU_3064196_0_0_3"/>
<dbReference type="Proteomes" id="UP000010478">
    <property type="component" value="Plasmid pOSC7112.02"/>
</dbReference>
<evidence type="ECO:0000313" key="2">
    <source>
        <dbReference type="Proteomes" id="UP000010478"/>
    </source>
</evidence>
<dbReference type="RefSeq" id="WP_015179776.1">
    <property type="nucleotide sequence ID" value="NC_019730.1"/>
</dbReference>
<reference evidence="1 2" key="1">
    <citation type="submission" date="2012-05" db="EMBL/GenBank/DDBJ databases">
        <title>Finished plasmid 2 of genome of Oscillatoria sp. PCC 7112.</title>
        <authorList>
            <consortium name="US DOE Joint Genome Institute"/>
            <person name="Gugger M."/>
            <person name="Coursin T."/>
            <person name="Rippka R."/>
            <person name="Tandeau De Marsac N."/>
            <person name="Huntemann M."/>
            <person name="Wei C.-L."/>
            <person name="Han J."/>
            <person name="Detter J.C."/>
            <person name="Han C."/>
            <person name="Tapia R."/>
            <person name="Davenport K."/>
            <person name="Daligault H."/>
            <person name="Erkkila T."/>
            <person name="Gu W."/>
            <person name="Munk A.C.C."/>
            <person name="Teshima H."/>
            <person name="Xu Y."/>
            <person name="Chain P."/>
            <person name="Chen A."/>
            <person name="Krypides N."/>
            <person name="Mavromatis K."/>
            <person name="Markowitz V."/>
            <person name="Szeto E."/>
            <person name="Ivanova N."/>
            <person name="Mikhailova N."/>
            <person name="Ovchinnikova G."/>
            <person name="Pagani I."/>
            <person name="Pati A."/>
            <person name="Goodwin L."/>
            <person name="Peters L."/>
            <person name="Pitluck S."/>
            <person name="Woyke T."/>
            <person name="Kerfeld C."/>
        </authorList>
    </citation>
    <scope>NUCLEOTIDE SEQUENCE [LARGE SCALE GENOMIC DNA]</scope>
    <source>
        <strain evidence="1 2">PCC 7112</strain>
        <plasmid evidence="1 2">pOSC7112.02</plasmid>
    </source>
</reference>
<name>K9VS93_9CYAN</name>
<sequence>MNQKIPEIYEQIAQLIASLPSSRLLQQAKTPAQIEEWHKARQNQILLALVLEI</sequence>
<evidence type="ECO:0000313" key="1">
    <source>
        <dbReference type="EMBL" id="AFZ10811.1"/>
    </source>
</evidence>
<accession>K9VS93</accession>
<keyword evidence="1" id="KW-0614">Plasmid</keyword>
<dbReference type="KEGG" id="oni:Osc7112_6708"/>
<dbReference type="AlphaFoldDB" id="K9VS93"/>
<keyword evidence="2" id="KW-1185">Reference proteome</keyword>
<dbReference type="EMBL" id="CP003616">
    <property type="protein sequence ID" value="AFZ10811.1"/>
    <property type="molecule type" value="Genomic_DNA"/>
</dbReference>
<gene>
    <name evidence="1" type="ORF">Osc7112_6708</name>
</gene>
<geneLocation type="plasmid" evidence="1 2">
    <name>pOSC7112.02</name>
</geneLocation>
<organism evidence="1 2">
    <name type="scientific">Phormidium nigroviride PCC 7112</name>
    <dbReference type="NCBI Taxonomy" id="179408"/>
    <lineage>
        <taxon>Bacteria</taxon>
        <taxon>Bacillati</taxon>
        <taxon>Cyanobacteriota</taxon>
        <taxon>Cyanophyceae</taxon>
        <taxon>Oscillatoriophycideae</taxon>
        <taxon>Oscillatoriales</taxon>
        <taxon>Oscillatoriaceae</taxon>
        <taxon>Phormidium</taxon>
    </lineage>
</organism>
<protein>
    <submittedName>
        <fullName evidence="1">Uncharacterized protein</fullName>
    </submittedName>
</protein>